<evidence type="ECO:0000256" key="1">
    <source>
        <dbReference type="ARBA" id="ARBA00006484"/>
    </source>
</evidence>
<dbReference type="PRINTS" id="PR00081">
    <property type="entry name" value="GDHRDH"/>
</dbReference>
<dbReference type="Pfam" id="PF13561">
    <property type="entry name" value="adh_short_C2"/>
    <property type="match status" value="1"/>
</dbReference>
<sequence>MTAAAGLLSLEGRTAVVTGASSGLGARFAAVLAGAGATVFAAARRLERLRELADDDPRIYPVGCDVAREEDRVRLAETAFAVTGRFDVLVNNAGAPGAVRAEDESADDFAAVLAVNLVAPFHLARLMAESTDPDAGADGDAAGRSVVNVSSVLGLVAGAPLGGASYAASKAGLIGLTRELAGQWGPAGIRVNALAPGWFHSEMTEGLFADDRSRRWVERGTMLGRGGRPGELDGALLFLASDASSYCTGQVLTVDGGWTAR</sequence>
<dbReference type="InterPro" id="IPR002347">
    <property type="entry name" value="SDR_fam"/>
</dbReference>
<reference evidence="3 4" key="1">
    <citation type="submission" date="2024-06" db="EMBL/GenBank/DDBJ databases">
        <title>The Natural Products Discovery Center: Release of the First 8490 Sequenced Strains for Exploring Actinobacteria Biosynthetic Diversity.</title>
        <authorList>
            <person name="Kalkreuter E."/>
            <person name="Kautsar S.A."/>
            <person name="Yang D."/>
            <person name="Bader C.D."/>
            <person name="Teijaro C.N."/>
            <person name="Fluegel L."/>
            <person name="Davis C.M."/>
            <person name="Simpson J.R."/>
            <person name="Lauterbach L."/>
            <person name="Steele A.D."/>
            <person name="Gui C."/>
            <person name="Meng S."/>
            <person name="Li G."/>
            <person name="Viehrig K."/>
            <person name="Ye F."/>
            <person name="Su P."/>
            <person name="Kiefer A.F."/>
            <person name="Nichols A."/>
            <person name="Cepeda A.J."/>
            <person name="Yan W."/>
            <person name="Fan B."/>
            <person name="Jiang Y."/>
            <person name="Adhikari A."/>
            <person name="Zheng C.-J."/>
            <person name="Schuster L."/>
            <person name="Cowan T.M."/>
            <person name="Smanski M.J."/>
            <person name="Chevrette M.G."/>
            <person name="De Carvalho L.P.S."/>
            <person name="Shen B."/>
        </authorList>
    </citation>
    <scope>NUCLEOTIDE SEQUENCE [LARGE SCALE GENOMIC DNA]</scope>
    <source>
        <strain evidence="3 4">NPDC000155</strain>
    </source>
</reference>
<dbReference type="PRINTS" id="PR00080">
    <property type="entry name" value="SDRFAMILY"/>
</dbReference>
<comment type="similarity">
    <text evidence="1">Belongs to the short-chain dehydrogenases/reductases (SDR) family.</text>
</comment>
<accession>A0ABV1Y2B4</accession>
<dbReference type="PANTHER" id="PTHR42760:SF133">
    <property type="entry name" value="3-OXOACYL-[ACYL-CARRIER-PROTEIN] REDUCTASE"/>
    <property type="match status" value="1"/>
</dbReference>
<dbReference type="RefSeq" id="WP_190074764.1">
    <property type="nucleotide sequence ID" value="NZ_BNBM01000020.1"/>
</dbReference>
<evidence type="ECO:0000313" key="4">
    <source>
        <dbReference type="Proteomes" id="UP001486207"/>
    </source>
</evidence>
<dbReference type="InterPro" id="IPR020904">
    <property type="entry name" value="Sc_DH/Rdtase_CS"/>
</dbReference>
<dbReference type="Proteomes" id="UP001486207">
    <property type="component" value="Unassembled WGS sequence"/>
</dbReference>
<keyword evidence="2" id="KW-0560">Oxidoreductase</keyword>
<dbReference type="PROSITE" id="PS00061">
    <property type="entry name" value="ADH_SHORT"/>
    <property type="match status" value="1"/>
</dbReference>
<keyword evidence="4" id="KW-1185">Reference proteome</keyword>
<proteinExistence type="inferred from homology"/>
<dbReference type="SUPFAM" id="SSF51735">
    <property type="entry name" value="NAD(P)-binding Rossmann-fold domains"/>
    <property type="match status" value="1"/>
</dbReference>
<dbReference type="PANTHER" id="PTHR42760">
    <property type="entry name" value="SHORT-CHAIN DEHYDROGENASES/REDUCTASES FAMILY MEMBER"/>
    <property type="match status" value="1"/>
</dbReference>
<protein>
    <submittedName>
        <fullName evidence="3">SDR family oxidoreductase</fullName>
    </submittedName>
</protein>
<gene>
    <name evidence="3" type="ORF">ABT384_35720</name>
</gene>
<name>A0ABV1Y2B4_9ACTN</name>
<organism evidence="3 4">
    <name type="scientific">Streptomyces lanatus</name>
    <dbReference type="NCBI Taxonomy" id="66900"/>
    <lineage>
        <taxon>Bacteria</taxon>
        <taxon>Bacillati</taxon>
        <taxon>Actinomycetota</taxon>
        <taxon>Actinomycetes</taxon>
        <taxon>Kitasatosporales</taxon>
        <taxon>Streptomycetaceae</taxon>
        <taxon>Streptomyces</taxon>
    </lineage>
</organism>
<comment type="caution">
    <text evidence="3">The sequence shown here is derived from an EMBL/GenBank/DDBJ whole genome shotgun (WGS) entry which is preliminary data.</text>
</comment>
<evidence type="ECO:0000256" key="2">
    <source>
        <dbReference type="ARBA" id="ARBA00023002"/>
    </source>
</evidence>
<dbReference type="EMBL" id="JBEPFB010000021">
    <property type="protein sequence ID" value="MER7377979.1"/>
    <property type="molecule type" value="Genomic_DNA"/>
</dbReference>
<dbReference type="InterPro" id="IPR036291">
    <property type="entry name" value="NAD(P)-bd_dom_sf"/>
</dbReference>
<evidence type="ECO:0000313" key="3">
    <source>
        <dbReference type="EMBL" id="MER7377979.1"/>
    </source>
</evidence>
<dbReference type="Gene3D" id="3.40.50.720">
    <property type="entry name" value="NAD(P)-binding Rossmann-like Domain"/>
    <property type="match status" value="1"/>
</dbReference>